<sequence length="334" mass="37176">MYQGPYQGPANKPDRKEETKPVEPKKVQVPTKLVHTIDCGQGAVRAVRFNTDGNYCMTCGNDKSIKLWNPTTQMLIKKYTGHGYDVLDAAGSNDNCQIASCGSDKSVMYWDVGSGQIIRRFRGHVGRVNCVEFNEESTVILSGSVDASIRCWDCRSRKHTPIQVIDDAKDSVSSIQVTDHEILTGSIDGKVRRYDLRTGALHSDYVGSAITCVKFTKDGQCTLSSAHDNSVRLLDVTTGELLGEYKGHKNSKYMVECCLSIKDDHVISGSEDGSIYIWDLIDATVKYKLQVRSNRTVHSLSHHPEQNLLMVACEDKVHLYSGEDFELPDVEMSE</sequence>
<feature type="compositionally biased region" description="Basic and acidic residues" evidence="9">
    <location>
        <begin position="12"/>
        <end position="26"/>
    </location>
</feature>
<dbReference type="CDD" id="cd00200">
    <property type="entry name" value="WD40"/>
    <property type="match status" value="1"/>
</dbReference>
<evidence type="ECO:0000313" key="10">
    <source>
        <dbReference type="EMBL" id="CAB3267732.1"/>
    </source>
</evidence>
<dbReference type="PANTHER" id="PTHR22842">
    <property type="entry name" value="WD40 REPEAT PROTEIN"/>
    <property type="match status" value="1"/>
</dbReference>
<dbReference type="PROSITE" id="PS50294">
    <property type="entry name" value="WD_REPEATS_REGION"/>
    <property type="match status" value="1"/>
</dbReference>
<evidence type="ECO:0000256" key="4">
    <source>
        <dbReference type="ARBA" id="ARBA00022737"/>
    </source>
</evidence>
<dbReference type="Gene3D" id="2.130.10.10">
    <property type="entry name" value="YVTN repeat-like/Quinoprotein amine dehydrogenase"/>
    <property type="match status" value="1"/>
</dbReference>
<dbReference type="GO" id="GO:0071013">
    <property type="term" value="C:catalytic step 2 spliceosome"/>
    <property type="evidence" value="ECO:0007669"/>
    <property type="project" value="TreeGrafter"/>
</dbReference>
<evidence type="ECO:0000256" key="6">
    <source>
        <dbReference type="ARBA" id="ARBA00040453"/>
    </source>
</evidence>
<dbReference type="InterPro" id="IPR020472">
    <property type="entry name" value="WD40_PAC1"/>
</dbReference>
<keyword evidence="2" id="KW-0963">Cytoplasm</keyword>
<protein>
    <recommendedName>
        <fullName evidence="6">WD repeat domain-containing protein 83</fullName>
    </recommendedName>
    <alternativeName>
        <fullName evidence="7">Mitogen-activated protein kinase organizer 1</fullName>
    </alternativeName>
</protein>
<keyword evidence="3 8" id="KW-0853">WD repeat</keyword>
<dbReference type="Pfam" id="PF00400">
    <property type="entry name" value="WD40"/>
    <property type="match status" value="5"/>
</dbReference>
<dbReference type="PANTHER" id="PTHR22842:SF3">
    <property type="entry name" value="WD REPEAT DOMAIN-CONTAINING PROTEIN 83"/>
    <property type="match status" value="1"/>
</dbReference>
<dbReference type="PRINTS" id="PR00320">
    <property type="entry name" value="GPROTEINBRPT"/>
</dbReference>
<dbReference type="PROSITE" id="PS00678">
    <property type="entry name" value="WD_REPEATS_1"/>
    <property type="match status" value="1"/>
</dbReference>
<dbReference type="InterPro" id="IPR051980">
    <property type="entry name" value="WD_repeat_MORG1"/>
</dbReference>
<feature type="repeat" description="WD" evidence="8">
    <location>
        <begin position="37"/>
        <end position="78"/>
    </location>
</feature>
<dbReference type="InterPro" id="IPR001680">
    <property type="entry name" value="WD40_rpt"/>
</dbReference>
<dbReference type="EMBL" id="LR791870">
    <property type="protein sequence ID" value="CAB3267732.1"/>
    <property type="molecule type" value="mRNA"/>
</dbReference>
<dbReference type="PROSITE" id="PS50082">
    <property type="entry name" value="WD_REPEATS_2"/>
    <property type="match status" value="4"/>
</dbReference>
<evidence type="ECO:0000256" key="1">
    <source>
        <dbReference type="ARBA" id="ARBA00004496"/>
    </source>
</evidence>
<accession>A0A6F9DWD5</accession>
<comment type="similarity">
    <text evidence="5">Belongs to the WD repeat MORG1 family.</text>
</comment>
<feature type="repeat" description="WD" evidence="8">
    <location>
        <begin position="79"/>
        <end position="120"/>
    </location>
</feature>
<evidence type="ECO:0000256" key="5">
    <source>
        <dbReference type="ARBA" id="ARBA00038145"/>
    </source>
</evidence>
<dbReference type="InterPro" id="IPR019775">
    <property type="entry name" value="WD40_repeat_CS"/>
</dbReference>
<gene>
    <name evidence="10" type="primary">Wdr83</name>
</gene>
<organism evidence="10">
    <name type="scientific">Phallusia mammillata</name>
    <dbReference type="NCBI Taxonomy" id="59560"/>
    <lineage>
        <taxon>Eukaryota</taxon>
        <taxon>Metazoa</taxon>
        <taxon>Chordata</taxon>
        <taxon>Tunicata</taxon>
        <taxon>Ascidiacea</taxon>
        <taxon>Phlebobranchia</taxon>
        <taxon>Ascidiidae</taxon>
        <taxon>Phallusia</taxon>
    </lineage>
</organism>
<feature type="repeat" description="WD" evidence="8">
    <location>
        <begin position="121"/>
        <end position="162"/>
    </location>
</feature>
<evidence type="ECO:0000256" key="2">
    <source>
        <dbReference type="ARBA" id="ARBA00022490"/>
    </source>
</evidence>
<reference evidence="10" key="1">
    <citation type="submission" date="2020-04" db="EMBL/GenBank/DDBJ databases">
        <authorList>
            <person name="Neveu A P."/>
        </authorList>
    </citation>
    <scope>NUCLEOTIDE SEQUENCE</scope>
    <source>
        <tissue evidence="10">Whole embryo</tissue>
    </source>
</reference>
<feature type="repeat" description="WD" evidence="8">
    <location>
        <begin position="266"/>
        <end position="280"/>
    </location>
</feature>
<dbReference type="SUPFAM" id="SSF50978">
    <property type="entry name" value="WD40 repeat-like"/>
    <property type="match status" value="1"/>
</dbReference>
<comment type="subcellular location">
    <subcellularLocation>
        <location evidence="1">Cytoplasm</location>
    </subcellularLocation>
</comment>
<dbReference type="GO" id="GO:0000398">
    <property type="term" value="P:mRNA splicing, via spliceosome"/>
    <property type="evidence" value="ECO:0007669"/>
    <property type="project" value="TreeGrafter"/>
</dbReference>
<evidence type="ECO:0000256" key="3">
    <source>
        <dbReference type="ARBA" id="ARBA00022574"/>
    </source>
</evidence>
<dbReference type="SMART" id="SM00320">
    <property type="entry name" value="WD40"/>
    <property type="match status" value="7"/>
</dbReference>
<evidence type="ECO:0000256" key="7">
    <source>
        <dbReference type="ARBA" id="ARBA00042222"/>
    </source>
</evidence>
<dbReference type="AlphaFoldDB" id="A0A6F9DWD5"/>
<evidence type="ECO:0000256" key="8">
    <source>
        <dbReference type="PROSITE-ProRule" id="PRU00221"/>
    </source>
</evidence>
<proteinExistence type="evidence at transcript level"/>
<dbReference type="GO" id="GO:0005737">
    <property type="term" value="C:cytoplasm"/>
    <property type="evidence" value="ECO:0007669"/>
    <property type="project" value="UniProtKB-SubCell"/>
</dbReference>
<dbReference type="FunFam" id="2.130.10.10:FF:000273">
    <property type="entry name" value="WD repeat domain-containing protein 83"/>
    <property type="match status" value="1"/>
</dbReference>
<name>A0A6F9DWD5_9ASCI</name>
<feature type="region of interest" description="Disordered" evidence="9">
    <location>
        <begin position="1"/>
        <end position="27"/>
    </location>
</feature>
<dbReference type="InterPro" id="IPR036322">
    <property type="entry name" value="WD40_repeat_dom_sf"/>
</dbReference>
<keyword evidence="4" id="KW-0677">Repeat</keyword>
<evidence type="ECO:0000256" key="9">
    <source>
        <dbReference type="SAM" id="MobiDB-lite"/>
    </source>
</evidence>
<dbReference type="InterPro" id="IPR015943">
    <property type="entry name" value="WD40/YVTN_repeat-like_dom_sf"/>
</dbReference>